<dbReference type="EMBL" id="WMIB01000021">
    <property type="protein sequence ID" value="MTH54972.1"/>
    <property type="molecule type" value="Genomic_DNA"/>
</dbReference>
<feature type="coiled-coil region" evidence="1">
    <location>
        <begin position="7"/>
        <end position="41"/>
    </location>
</feature>
<keyword evidence="1" id="KW-0175">Coiled coil</keyword>
<dbReference type="OrthoDB" id="9954082at2"/>
<dbReference type="AlphaFoldDB" id="A0A7X2V5M5"/>
<proteinExistence type="predicted"/>
<reference evidence="2 3" key="1">
    <citation type="journal article" date="2017" name="Int. J. Syst. Evol. Microbiol.">
        <title>Bacillus mangrovi sp. nov., isolated from a sediment sample from a mangrove forest.</title>
        <authorList>
            <person name="Gupta V."/>
            <person name="Singh P.K."/>
            <person name="Korpole S."/>
            <person name="Tanuku N.R.S."/>
            <person name="Pinnaka A.K."/>
        </authorList>
    </citation>
    <scope>NUCLEOTIDE SEQUENCE [LARGE SCALE GENOMIC DNA]</scope>
    <source>
        <strain evidence="2 3">KCTC 33872</strain>
    </source>
</reference>
<evidence type="ECO:0000256" key="1">
    <source>
        <dbReference type="SAM" id="Coils"/>
    </source>
</evidence>
<comment type="caution">
    <text evidence="2">The sequence shown here is derived from an EMBL/GenBank/DDBJ whole genome shotgun (WGS) entry which is preliminary data.</text>
</comment>
<dbReference type="Proteomes" id="UP000434639">
    <property type="component" value="Unassembled WGS sequence"/>
</dbReference>
<name>A0A7X2V5M5_9BACI</name>
<organism evidence="2 3">
    <name type="scientific">Metabacillus mangrovi</name>
    <dbReference type="NCBI Taxonomy" id="1491830"/>
    <lineage>
        <taxon>Bacteria</taxon>
        <taxon>Bacillati</taxon>
        <taxon>Bacillota</taxon>
        <taxon>Bacilli</taxon>
        <taxon>Bacillales</taxon>
        <taxon>Bacillaceae</taxon>
        <taxon>Metabacillus</taxon>
    </lineage>
</organism>
<dbReference type="Gene3D" id="1.20.5.340">
    <property type="match status" value="1"/>
</dbReference>
<keyword evidence="3" id="KW-1185">Reference proteome</keyword>
<accession>A0A7X2V5M5</accession>
<gene>
    <name evidence="2" type="ORF">GKZ89_16335</name>
</gene>
<evidence type="ECO:0000313" key="2">
    <source>
        <dbReference type="EMBL" id="MTH54972.1"/>
    </source>
</evidence>
<sequence length="80" mass="9394">MDNLGLAKLIQESVKGMTERMEQIENRLEGVEKKLEDVYVLVKDTQKTSKNLQFDIDLIGEKMNTQEKLLNRVYKHLELE</sequence>
<evidence type="ECO:0000313" key="3">
    <source>
        <dbReference type="Proteomes" id="UP000434639"/>
    </source>
</evidence>
<dbReference type="RefSeq" id="WP_155113482.1">
    <property type="nucleotide sequence ID" value="NZ_WMIB01000021.1"/>
</dbReference>
<protein>
    <submittedName>
        <fullName evidence="2">Uncharacterized protein</fullName>
    </submittedName>
</protein>
<dbReference type="SUPFAM" id="SSF57997">
    <property type="entry name" value="Tropomyosin"/>
    <property type="match status" value="1"/>
</dbReference>